<evidence type="ECO:0000259" key="1">
    <source>
        <dbReference type="SMART" id="SM00587"/>
    </source>
</evidence>
<dbReference type="PANTHER" id="PTHR11012:SF30">
    <property type="entry name" value="PROTEIN KINASE-LIKE DOMAIN-CONTAINING"/>
    <property type="match status" value="1"/>
</dbReference>
<evidence type="ECO:0000313" key="3">
    <source>
        <dbReference type="Proteomes" id="UP001168821"/>
    </source>
</evidence>
<dbReference type="SMART" id="SM00587">
    <property type="entry name" value="CHK"/>
    <property type="match status" value="1"/>
</dbReference>
<protein>
    <recommendedName>
        <fullName evidence="1">CHK kinase-like domain-containing protein</fullName>
    </recommendedName>
</protein>
<feature type="domain" description="CHK kinase-like" evidence="1">
    <location>
        <begin position="126"/>
        <end position="315"/>
    </location>
</feature>
<organism evidence="2 3">
    <name type="scientific">Zophobas morio</name>
    <dbReference type="NCBI Taxonomy" id="2755281"/>
    <lineage>
        <taxon>Eukaryota</taxon>
        <taxon>Metazoa</taxon>
        <taxon>Ecdysozoa</taxon>
        <taxon>Arthropoda</taxon>
        <taxon>Hexapoda</taxon>
        <taxon>Insecta</taxon>
        <taxon>Pterygota</taxon>
        <taxon>Neoptera</taxon>
        <taxon>Endopterygota</taxon>
        <taxon>Coleoptera</taxon>
        <taxon>Polyphaga</taxon>
        <taxon>Cucujiformia</taxon>
        <taxon>Tenebrionidae</taxon>
        <taxon>Zophobas</taxon>
    </lineage>
</organism>
<dbReference type="Pfam" id="PF02958">
    <property type="entry name" value="EcKL"/>
    <property type="match status" value="1"/>
</dbReference>
<dbReference type="InterPro" id="IPR004119">
    <property type="entry name" value="EcKL"/>
</dbReference>
<dbReference type="AlphaFoldDB" id="A0AA38J4S1"/>
<comment type="caution">
    <text evidence="2">The sequence shown here is derived from an EMBL/GenBank/DDBJ whole genome shotgun (WGS) entry which is preliminary data.</text>
</comment>
<evidence type="ECO:0000313" key="2">
    <source>
        <dbReference type="EMBL" id="KAJ3666349.1"/>
    </source>
</evidence>
<proteinExistence type="predicted"/>
<reference evidence="2" key="1">
    <citation type="journal article" date="2023" name="G3 (Bethesda)">
        <title>Whole genome assemblies of Zophobas morio and Tenebrio molitor.</title>
        <authorList>
            <person name="Kaur S."/>
            <person name="Stinson S.A."/>
            <person name="diCenzo G.C."/>
        </authorList>
    </citation>
    <scope>NUCLEOTIDE SEQUENCE</scope>
    <source>
        <strain evidence="2">QUZm001</strain>
    </source>
</reference>
<dbReference type="EMBL" id="JALNTZ010000001">
    <property type="protein sequence ID" value="KAJ3666349.1"/>
    <property type="molecule type" value="Genomic_DNA"/>
</dbReference>
<dbReference type="SUPFAM" id="SSF56112">
    <property type="entry name" value="Protein kinase-like (PK-like)"/>
    <property type="match status" value="1"/>
</dbReference>
<gene>
    <name evidence="2" type="ORF">Zmor_001797</name>
</gene>
<keyword evidence="3" id="KW-1185">Reference proteome</keyword>
<accession>A0AA38J4S1</accession>
<dbReference type="PANTHER" id="PTHR11012">
    <property type="entry name" value="PROTEIN KINASE-LIKE DOMAIN-CONTAINING"/>
    <property type="match status" value="1"/>
</dbReference>
<dbReference type="InterPro" id="IPR011009">
    <property type="entry name" value="Kinase-like_dom_sf"/>
</dbReference>
<dbReference type="InterPro" id="IPR015897">
    <property type="entry name" value="CHK_kinase-like"/>
</dbReference>
<dbReference type="Gene3D" id="3.90.1200.10">
    <property type="match status" value="1"/>
</dbReference>
<dbReference type="Proteomes" id="UP001168821">
    <property type="component" value="Unassembled WGS sequence"/>
</dbReference>
<name>A0AA38J4S1_9CUCU</name>
<sequence length="402" mass="46830">MSDKRISDLMKLLIRHEGFIEYTVEIQGKTGRGDGYVGKVTFVSVIGKTNTEDKKELNLVIKSSTQNELLRSQLPIKEFFELEIYIYDKVIPAFRNFQYEMGFESDFLKSLPSCYLAQNLENEEALILENLKSQGFEMANRKIPLTFEHIKLVLESYGKWHAFSLALRYKRPDSFKQLVENLGDMWSIYILKTKLARVFFQYYEEVRKFWENGTDVALVKFSENEVTSILTSLLSEDLDHTVIIHGDCWTNNFMFKEKSGKPTEVCLIDWQFSGLASPVFDLSYFIYTCVDTGKYKNVEELLKIYHSAVCGYLRKLKCVPEDIVSFNTLMKHWRKFSCCGLIIGTFILRFSLSEGGEVPDFIETAEKGRSFLENFEFNTSNQEVYHKRVKDNILHYARNLAE</sequence>